<evidence type="ECO:0000313" key="2">
    <source>
        <dbReference type="EMBL" id="THG91772.1"/>
    </source>
</evidence>
<dbReference type="RefSeq" id="WP_003321007.1">
    <property type="nucleotide sequence ID" value="NZ_ALPT02000027.1"/>
</dbReference>
<reference evidence="1 3" key="1">
    <citation type="journal article" date="2014" name="Genome Announc.">
        <title>Draft Genome Sequence of Bacillus alcalophilus AV1934, a Classic Alkaliphile Isolated from Human Feces in 1934.</title>
        <authorList>
            <person name="Attie O."/>
            <person name="Jayaprakash A."/>
            <person name="Shah H."/>
            <person name="Paulsen I.T."/>
            <person name="Morino M."/>
            <person name="Takahashi Y."/>
            <person name="Narumi I."/>
            <person name="Sachidanandam R."/>
            <person name="Satoh K."/>
            <person name="Ito M."/>
            <person name="Krulwich T.A."/>
        </authorList>
    </citation>
    <scope>NUCLEOTIDE SEQUENCE [LARGE SCALE GENOMIC DNA]</scope>
    <source>
        <strain evidence="1 3">AV1934</strain>
    </source>
</reference>
<evidence type="ECO:0000313" key="3">
    <source>
        <dbReference type="Proteomes" id="UP000002754"/>
    </source>
</evidence>
<protein>
    <submittedName>
        <fullName evidence="1">Uncharacterized protein</fullName>
    </submittedName>
</protein>
<keyword evidence="3" id="KW-1185">Reference proteome</keyword>
<reference evidence="2 4" key="2">
    <citation type="submission" date="2014-01" db="EMBL/GenBank/DDBJ databases">
        <title>Draft genome sequencing of Bacillus alcalophilus CGMCC 1.3604.</title>
        <authorList>
            <person name="Yang J."/>
            <person name="Diao L."/>
            <person name="Yang S."/>
        </authorList>
    </citation>
    <scope>NUCLEOTIDE SEQUENCE [LARGE SCALE GENOMIC DNA]</scope>
    <source>
        <strain evidence="2 4">CGMCC 1.3604</strain>
    </source>
</reference>
<dbReference type="EMBL" id="JALP01000048">
    <property type="protein sequence ID" value="THG91772.1"/>
    <property type="molecule type" value="Genomic_DNA"/>
</dbReference>
<gene>
    <name evidence="2" type="ORF">AJ85_01945</name>
    <name evidence="1" type="ORF">BALCAV_0209630</name>
</gene>
<dbReference type="Proteomes" id="UP000002754">
    <property type="component" value="Unassembled WGS sequence"/>
</dbReference>
<comment type="caution">
    <text evidence="1">The sequence shown here is derived from an EMBL/GenBank/DDBJ whole genome shotgun (WGS) entry which is preliminary data.</text>
</comment>
<dbReference type="Proteomes" id="UP000297014">
    <property type="component" value="Unassembled WGS sequence"/>
</dbReference>
<dbReference type="OrthoDB" id="2855075at2"/>
<proteinExistence type="predicted"/>
<dbReference type="AlphaFoldDB" id="A0A094WNF8"/>
<dbReference type="STRING" id="1218173.BALCAV_0209630"/>
<accession>A0A094WNF8</accession>
<name>A0A094WNF8_ALKAL</name>
<evidence type="ECO:0000313" key="1">
    <source>
        <dbReference type="EMBL" id="KGA97508.1"/>
    </source>
</evidence>
<sequence length="295" mass="33799">MNISLVLKNESFNHIENKNHDDLYELLIDLQETKDNIKISGEKTFRNDEIYNEEIKKGIEIYKIVFMEDLDGISVEEAKLLSKIINHTTPMDDITYNDLSGNIGNRSNPFGFLCCFLNDDTPLHINNPTQISSIRKHYLHFITEPSKFIQSCKICFPNLAFHESVAQSLNSLSTPLNNYSREIIRHLEAINDIFHPLYKETKHDGMVEILKILKAQAPLECSLEGDAKSARKRFLFEFINDSGEIEELVCEPHTKLEGTGNPGDTEYRTDRIYFHGGRENIESGKTLIAHIGCHL</sequence>
<evidence type="ECO:0000313" key="4">
    <source>
        <dbReference type="Proteomes" id="UP000297014"/>
    </source>
</evidence>
<dbReference type="eggNOG" id="ENOG50332F6">
    <property type="taxonomic scope" value="Bacteria"/>
</dbReference>
<organism evidence="1 3">
    <name type="scientific">Alkalihalobacillus alcalophilus ATCC 27647 = CGMCC 1.3604</name>
    <dbReference type="NCBI Taxonomy" id="1218173"/>
    <lineage>
        <taxon>Bacteria</taxon>
        <taxon>Bacillati</taxon>
        <taxon>Bacillota</taxon>
        <taxon>Bacilli</taxon>
        <taxon>Bacillales</taxon>
        <taxon>Bacillaceae</taxon>
        <taxon>Alkalihalobacillus</taxon>
    </lineage>
</organism>
<dbReference type="EMBL" id="ALPT02000027">
    <property type="protein sequence ID" value="KGA97508.1"/>
    <property type="molecule type" value="Genomic_DNA"/>
</dbReference>